<feature type="compositionally biased region" description="Acidic residues" evidence="1">
    <location>
        <begin position="73"/>
        <end position="90"/>
    </location>
</feature>
<dbReference type="RefSeq" id="WP_158424874.1">
    <property type="nucleotide sequence ID" value="NZ_JAOQJQ010000002.1"/>
</dbReference>
<dbReference type="PROSITE" id="PS51257">
    <property type="entry name" value="PROKAR_LIPOPROTEIN"/>
    <property type="match status" value="1"/>
</dbReference>
<evidence type="ECO:0000313" key="3">
    <source>
        <dbReference type="EMBL" id="MCU6762181.1"/>
    </source>
</evidence>
<reference evidence="3 4" key="1">
    <citation type="journal article" date="2021" name="ISME Commun">
        <title>Automated analysis of genomic sequences facilitates high-throughput and comprehensive description of bacteria.</title>
        <authorList>
            <person name="Hitch T.C.A."/>
        </authorList>
    </citation>
    <scope>NUCLEOTIDE SEQUENCE [LARGE SCALE GENOMIC DNA]</scope>
    <source>
        <strain evidence="3 4">Sanger_109</strain>
    </source>
</reference>
<feature type="region of interest" description="Disordered" evidence="1">
    <location>
        <begin position="47"/>
        <end position="175"/>
    </location>
</feature>
<name>A0ABT2TKG7_9FIRM</name>
<organism evidence="3 4">
    <name type="scientific">Brotonthovivens ammoniilytica</name>
    <dbReference type="NCBI Taxonomy" id="2981725"/>
    <lineage>
        <taxon>Bacteria</taxon>
        <taxon>Bacillati</taxon>
        <taxon>Bacillota</taxon>
        <taxon>Clostridia</taxon>
        <taxon>Lachnospirales</taxon>
        <taxon>Lachnospiraceae</taxon>
        <taxon>Brotonthovivens</taxon>
    </lineage>
</organism>
<dbReference type="Proteomes" id="UP001652442">
    <property type="component" value="Unassembled WGS sequence"/>
</dbReference>
<protein>
    <submittedName>
        <fullName evidence="3">Uncharacterized protein</fullName>
    </submittedName>
</protein>
<sequence length="244" mass="25643">MKLKYLVIILAAVLAAGILAGCGEGSSDTGSGSSIQQTEENTIYGEITEIGEDSVTINVGTRQKMEKPKEAENQEQSDSDSADDQQDDQVESGSDEKKQPSVLELTGEEKVVTVTEDTEYETGFPGEPDKSEDDKKELPSPEKEGADDNTMSDSDAEPADEQPKPETEKITFQDLAAGDSVAITLNDDGTAAEIQVISQPGTKNDDESAASDTTDADSLTIAKAAADAAKAVSEELSGSVSENV</sequence>
<feature type="compositionally biased region" description="Basic and acidic residues" evidence="1">
    <location>
        <begin position="161"/>
        <end position="171"/>
    </location>
</feature>
<gene>
    <name evidence="3" type="ORF">OCV88_07465</name>
</gene>
<evidence type="ECO:0000313" key="4">
    <source>
        <dbReference type="Proteomes" id="UP001652442"/>
    </source>
</evidence>
<keyword evidence="2" id="KW-0732">Signal</keyword>
<dbReference type="EMBL" id="JAOQJQ010000002">
    <property type="protein sequence ID" value="MCU6762181.1"/>
    <property type="molecule type" value="Genomic_DNA"/>
</dbReference>
<evidence type="ECO:0000256" key="2">
    <source>
        <dbReference type="SAM" id="SignalP"/>
    </source>
</evidence>
<evidence type="ECO:0000256" key="1">
    <source>
        <dbReference type="SAM" id="MobiDB-lite"/>
    </source>
</evidence>
<feature type="signal peptide" evidence="2">
    <location>
        <begin position="1"/>
        <end position="20"/>
    </location>
</feature>
<accession>A0ABT2TKG7</accession>
<keyword evidence="4" id="KW-1185">Reference proteome</keyword>
<feature type="compositionally biased region" description="Basic and acidic residues" evidence="1">
    <location>
        <begin position="63"/>
        <end position="72"/>
    </location>
</feature>
<comment type="caution">
    <text evidence="3">The sequence shown here is derived from an EMBL/GenBank/DDBJ whole genome shotgun (WGS) entry which is preliminary data.</text>
</comment>
<proteinExistence type="predicted"/>
<feature type="chain" id="PRO_5046781587" evidence="2">
    <location>
        <begin position="21"/>
        <end position="244"/>
    </location>
</feature>
<feature type="region of interest" description="Disordered" evidence="1">
    <location>
        <begin position="197"/>
        <end position="216"/>
    </location>
</feature>
<feature type="compositionally biased region" description="Basic and acidic residues" evidence="1">
    <location>
        <begin position="127"/>
        <end position="146"/>
    </location>
</feature>